<dbReference type="InterPro" id="IPR004045">
    <property type="entry name" value="Glutathione_S-Trfase_N"/>
</dbReference>
<comment type="subunit">
    <text evidence="2">Homodimer.</text>
</comment>
<protein>
    <recommendedName>
        <fullName evidence="3">glutathione transferase</fullName>
        <ecNumber evidence="3">2.5.1.18</ecNumber>
    </recommendedName>
    <alternativeName>
        <fullName evidence="5">GST class-theta</fullName>
    </alternativeName>
</protein>
<dbReference type="InterPro" id="IPR040079">
    <property type="entry name" value="Glutathione_S-Trfase"/>
</dbReference>
<evidence type="ECO:0000256" key="2">
    <source>
        <dbReference type="ARBA" id="ARBA00011738"/>
    </source>
</evidence>
<dbReference type="GO" id="GO:0006749">
    <property type="term" value="P:glutathione metabolic process"/>
    <property type="evidence" value="ECO:0007669"/>
    <property type="project" value="TreeGrafter"/>
</dbReference>
<name>A0A1L8E4Q1_9DIPT</name>
<sequence>MAPMKFYYYPASPPCRGTLLTIRYLNLDVELINVDLRQKEQLKDDFLKVNPVHMVPTLDDNGFVLWESKAISQYLVNAKSPGHSLYPSDPKKRAIVDARMYLDAYIQGTLRIIFFGIHTQLLKTISKTTKTRLYQLLENLNTVLEGQQYAAGSEVSLADLALLSTISTLMVTGGNLSNFKNIVAWLKRCENFPGYKENDDVAKQYGDFLKNLLGITGTWDDVPEHE</sequence>
<comment type="similarity">
    <text evidence="1">Belongs to the GST superfamily. Theta family.</text>
</comment>
<proteinExistence type="inferred from homology"/>
<dbReference type="SFLD" id="SFLDG01153">
    <property type="entry name" value="Main.4:_Theta-like"/>
    <property type="match status" value="1"/>
</dbReference>
<dbReference type="PROSITE" id="PS50404">
    <property type="entry name" value="GST_NTER"/>
    <property type="match status" value="1"/>
</dbReference>
<dbReference type="GO" id="GO:0004364">
    <property type="term" value="F:glutathione transferase activity"/>
    <property type="evidence" value="ECO:0007669"/>
    <property type="project" value="UniProtKB-EC"/>
</dbReference>
<dbReference type="CDD" id="cd03177">
    <property type="entry name" value="GST_C_Delta_Epsilon"/>
    <property type="match status" value="1"/>
</dbReference>
<dbReference type="EC" id="2.5.1.18" evidence="3"/>
<evidence type="ECO:0000259" key="8">
    <source>
        <dbReference type="PROSITE" id="PS50405"/>
    </source>
</evidence>
<evidence type="ECO:0000256" key="5">
    <source>
        <dbReference type="ARBA" id="ARBA00041523"/>
    </source>
</evidence>
<dbReference type="PANTHER" id="PTHR43969:SF9">
    <property type="entry name" value="GLUTATHIONE S TRANSFERASE D10, ISOFORM A-RELATED"/>
    <property type="match status" value="1"/>
</dbReference>
<dbReference type="Pfam" id="PF13417">
    <property type="entry name" value="GST_N_3"/>
    <property type="match status" value="1"/>
</dbReference>
<evidence type="ECO:0000256" key="1">
    <source>
        <dbReference type="ARBA" id="ARBA00009899"/>
    </source>
</evidence>
<dbReference type="SUPFAM" id="SSF47616">
    <property type="entry name" value="GST C-terminal domain-like"/>
    <property type="match status" value="1"/>
</dbReference>
<accession>A0A1L8E4Q1</accession>
<keyword evidence="4 9" id="KW-0808">Transferase</keyword>
<dbReference type="AlphaFoldDB" id="A0A1L8E4Q1"/>
<feature type="domain" description="GST N-terminal" evidence="7">
    <location>
        <begin position="2"/>
        <end position="83"/>
    </location>
</feature>
<evidence type="ECO:0000256" key="6">
    <source>
        <dbReference type="ARBA" id="ARBA00047960"/>
    </source>
</evidence>
<dbReference type="InterPro" id="IPR036249">
    <property type="entry name" value="Thioredoxin-like_sf"/>
</dbReference>
<dbReference type="Gene3D" id="3.40.30.10">
    <property type="entry name" value="Glutaredoxin"/>
    <property type="match status" value="1"/>
</dbReference>
<dbReference type="FunFam" id="1.20.1050.10:FF:000007">
    <property type="entry name" value="Glutathione S-transferase 1-1"/>
    <property type="match status" value="1"/>
</dbReference>
<dbReference type="InterPro" id="IPR004046">
    <property type="entry name" value="GST_C"/>
</dbReference>
<comment type="catalytic activity">
    <reaction evidence="6">
        <text>RX + glutathione = an S-substituted glutathione + a halide anion + H(+)</text>
        <dbReference type="Rhea" id="RHEA:16437"/>
        <dbReference type="ChEBI" id="CHEBI:15378"/>
        <dbReference type="ChEBI" id="CHEBI:16042"/>
        <dbReference type="ChEBI" id="CHEBI:17792"/>
        <dbReference type="ChEBI" id="CHEBI:57925"/>
        <dbReference type="ChEBI" id="CHEBI:90779"/>
        <dbReference type="EC" id="2.5.1.18"/>
    </reaction>
</comment>
<evidence type="ECO:0000313" key="9">
    <source>
        <dbReference type="EMBL" id="JAV13728.1"/>
    </source>
</evidence>
<dbReference type="PROSITE" id="PS50405">
    <property type="entry name" value="GST_CTER"/>
    <property type="match status" value="1"/>
</dbReference>
<dbReference type="EMBL" id="GFDF01000356">
    <property type="protein sequence ID" value="JAV13728.1"/>
    <property type="molecule type" value="Transcribed_RNA"/>
</dbReference>
<dbReference type="PANTHER" id="PTHR43969">
    <property type="entry name" value="GLUTATHIONE S TRANSFERASE D10, ISOFORM A-RELATED"/>
    <property type="match status" value="1"/>
</dbReference>
<dbReference type="SUPFAM" id="SSF52833">
    <property type="entry name" value="Thioredoxin-like"/>
    <property type="match status" value="1"/>
</dbReference>
<dbReference type="CDD" id="cd03045">
    <property type="entry name" value="GST_N_Delta_Epsilon"/>
    <property type="match status" value="1"/>
</dbReference>
<dbReference type="InterPro" id="IPR036282">
    <property type="entry name" value="Glutathione-S-Trfase_C_sf"/>
</dbReference>
<dbReference type="SFLD" id="SFLDS00019">
    <property type="entry name" value="Glutathione_Transferase_(cytos"/>
    <property type="match status" value="1"/>
</dbReference>
<evidence type="ECO:0000256" key="3">
    <source>
        <dbReference type="ARBA" id="ARBA00012452"/>
    </source>
</evidence>
<evidence type="ECO:0000256" key="4">
    <source>
        <dbReference type="ARBA" id="ARBA00022679"/>
    </source>
</evidence>
<organism evidence="9">
    <name type="scientific">Nyssomyia neivai</name>
    <dbReference type="NCBI Taxonomy" id="330878"/>
    <lineage>
        <taxon>Eukaryota</taxon>
        <taxon>Metazoa</taxon>
        <taxon>Ecdysozoa</taxon>
        <taxon>Arthropoda</taxon>
        <taxon>Hexapoda</taxon>
        <taxon>Insecta</taxon>
        <taxon>Pterygota</taxon>
        <taxon>Neoptera</taxon>
        <taxon>Endopterygota</taxon>
        <taxon>Diptera</taxon>
        <taxon>Nematocera</taxon>
        <taxon>Psychodoidea</taxon>
        <taxon>Psychodidae</taxon>
        <taxon>Nyssomyia</taxon>
    </lineage>
</organism>
<dbReference type="SFLD" id="SFLDG00358">
    <property type="entry name" value="Main_(cytGST)"/>
    <property type="match status" value="1"/>
</dbReference>
<dbReference type="Pfam" id="PF00043">
    <property type="entry name" value="GST_C"/>
    <property type="match status" value="1"/>
</dbReference>
<dbReference type="FunFam" id="3.40.30.10:FF:000034">
    <property type="entry name" value="glutathione S-transferase 1"/>
    <property type="match status" value="1"/>
</dbReference>
<evidence type="ECO:0000259" key="7">
    <source>
        <dbReference type="PROSITE" id="PS50404"/>
    </source>
</evidence>
<dbReference type="Gene3D" id="1.20.1050.10">
    <property type="match status" value="1"/>
</dbReference>
<feature type="domain" description="GST C-terminal" evidence="8">
    <location>
        <begin position="89"/>
        <end position="208"/>
    </location>
</feature>
<reference evidence="9" key="1">
    <citation type="submission" date="2016-12" db="EMBL/GenBank/DDBJ databases">
        <title>An insight into the sialome and mialome of the sand fly, Nyssomyia neivai.</title>
        <authorList>
            <person name="Sebastian V."/>
            <person name="Goulart T.M."/>
            <person name="Oliveira W."/>
            <person name="Calvo E."/>
            <person name="Oliveira L.F."/>
            <person name="Pinto M.C."/>
            <person name="Rosselino A.M."/>
            <person name="Ribeiro J.M."/>
        </authorList>
    </citation>
    <scope>NUCLEOTIDE SEQUENCE</scope>
</reference>
<dbReference type="InterPro" id="IPR010987">
    <property type="entry name" value="Glutathione-S-Trfase_C-like"/>
</dbReference>